<dbReference type="RefSeq" id="WP_171247049.1">
    <property type="nucleotide sequence ID" value="NZ_JABFAJ010000015.1"/>
</dbReference>
<name>A0A849K2T4_9MICO</name>
<dbReference type="AlphaFoldDB" id="A0A849K2T4"/>
<organism evidence="2 3">
    <name type="scientific">Isoptericola sediminis</name>
    <dbReference type="NCBI Taxonomy" id="2733572"/>
    <lineage>
        <taxon>Bacteria</taxon>
        <taxon>Bacillati</taxon>
        <taxon>Actinomycetota</taxon>
        <taxon>Actinomycetes</taxon>
        <taxon>Micrococcales</taxon>
        <taxon>Promicromonosporaceae</taxon>
        <taxon>Isoptericola</taxon>
    </lineage>
</organism>
<evidence type="ECO:0008006" key="4">
    <source>
        <dbReference type="Google" id="ProtNLM"/>
    </source>
</evidence>
<keyword evidence="1" id="KW-0732">Signal</keyword>
<keyword evidence="3" id="KW-1185">Reference proteome</keyword>
<evidence type="ECO:0000256" key="1">
    <source>
        <dbReference type="SAM" id="SignalP"/>
    </source>
</evidence>
<evidence type="ECO:0000313" key="2">
    <source>
        <dbReference type="EMBL" id="NNU27538.1"/>
    </source>
</evidence>
<reference evidence="2 3" key="1">
    <citation type="submission" date="2020-05" db="EMBL/GenBank/DDBJ databases">
        <title>Genome sequence of Isoptericola sp. JC619 isolated from Chilika lagoon, India.</title>
        <authorList>
            <person name="Kumar D."/>
            <person name="Appam K."/>
            <person name="Gandham S."/>
            <person name="Uppada J."/>
            <person name="Sasikala C."/>
            <person name="Venkata Ramana C."/>
        </authorList>
    </citation>
    <scope>NUCLEOTIDE SEQUENCE [LARGE SCALE GENOMIC DNA]</scope>
    <source>
        <strain evidence="2 3">JC619</strain>
    </source>
</reference>
<proteinExistence type="predicted"/>
<sequence>MLKTRITALLTAGAVGLTLSACAGADDEAVDPAVSAAEAAATAEEATGGRPVAGDVVELSERMAQAQEGHSTVHVESGIAGEAVELAGMDGVYQNADIVLGATLDEMRMRMTTDAMGMTIEAVIVDSTMYMDMSGFSAGEVEYVAIDLDEAQEEAGVAQALDLLENADPAAQAEMMADAVESFEYVGTEQVGGTELDVYAVTIDAAEAFDPALLGVDRSTLDEMDETPVDMVFRLDGDGLPVSFDMTMTVEGQEVVLTTTYSDWGKDVSIEAPPADQVADYEEMMG</sequence>
<dbReference type="EMBL" id="JABFAJ010000015">
    <property type="protein sequence ID" value="NNU27538.1"/>
    <property type="molecule type" value="Genomic_DNA"/>
</dbReference>
<comment type="caution">
    <text evidence="2">The sequence shown here is derived from an EMBL/GenBank/DDBJ whole genome shotgun (WGS) entry which is preliminary data.</text>
</comment>
<dbReference type="InterPro" id="IPR029046">
    <property type="entry name" value="LolA/LolB/LppX"/>
</dbReference>
<evidence type="ECO:0000313" key="3">
    <source>
        <dbReference type="Proteomes" id="UP000557204"/>
    </source>
</evidence>
<dbReference type="Gene3D" id="2.50.20.20">
    <property type="match status" value="1"/>
</dbReference>
<dbReference type="SUPFAM" id="SSF89392">
    <property type="entry name" value="Prokaryotic lipoproteins and lipoprotein localization factors"/>
    <property type="match status" value="1"/>
</dbReference>
<feature type="chain" id="PRO_5032741779" description="LppX_LprAFG lipoprotein" evidence="1">
    <location>
        <begin position="26"/>
        <end position="286"/>
    </location>
</feature>
<accession>A0A849K2T4</accession>
<dbReference type="PROSITE" id="PS51257">
    <property type="entry name" value="PROKAR_LIPOPROTEIN"/>
    <property type="match status" value="1"/>
</dbReference>
<protein>
    <recommendedName>
        <fullName evidence="4">LppX_LprAFG lipoprotein</fullName>
    </recommendedName>
</protein>
<feature type="signal peptide" evidence="1">
    <location>
        <begin position="1"/>
        <end position="25"/>
    </location>
</feature>
<dbReference type="Proteomes" id="UP000557204">
    <property type="component" value="Unassembled WGS sequence"/>
</dbReference>
<gene>
    <name evidence="2" type="ORF">HLI28_08280</name>
</gene>